<reference evidence="1 2" key="1">
    <citation type="submission" date="2023-07" db="EMBL/GenBank/DDBJ databases">
        <title>Genomic Encyclopedia of Type Strains, Phase IV (KMG-IV): sequencing the most valuable type-strain genomes for metagenomic binning, comparative biology and taxonomic classification.</title>
        <authorList>
            <person name="Goeker M."/>
        </authorList>
    </citation>
    <scope>NUCLEOTIDE SEQUENCE [LARGE SCALE GENOMIC DNA]</scope>
    <source>
        <strain evidence="1 2">B6-8</strain>
    </source>
</reference>
<gene>
    <name evidence="1" type="ORF">QO014_000195</name>
</gene>
<keyword evidence="2" id="KW-1185">Reference proteome</keyword>
<sequence length="443" mass="47330">MLGSQILKNRRQILDALALGSIAAVSENYLFSTVAAAEPLIVDPVLVANLNTATQGDGEDTVDVLSNLGQPSPVYVPYGEFLFDKPMEFIRSRLHGLGQIRATDGVTPPYYSMIDERPQSVDGKTIGSAFEGDISRVNFAVGHVIKGADTLGHASDSSPDVLRVYTPEAYATVTFLHNESGSRDLGGRTDMRGATMATAHLTDVVHLGRGDSAAYVARSRVSGQNPDSEHVINNAWGMGFVSEIRAQADGVFLLPVESAYTDSGFDVGSVGHLLLGRRTNNTGEKYANWIGYVAKSVGGDKPWDVFYTAYGSSKIGIDFTQAYFESEGFEGAAMVLSSGQRIYFDGHLDMNIPAESRWKCEDPGDIWIGYDSADKSITIRNGDQSTLSLSQDGLALTGNLGLFGAPPASQPKISGSRSDTGRLLGAVIGALVELNLVEDLTVD</sequence>
<proteinExistence type="predicted"/>
<evidence type="ECO:0000313" key="2">
    <source>
        <dbReference type="Proteomes" id="UP001241603"/>
    </source>
</evidence>
<dbReference type="RefSeq" id="WP_266346783.1">
    <property type="nucleotide sequence ID" value="NZ_JAPKNG010000001.1"/>
</dbReference>
<protein>
    <submittedName>
        <fullName evidence="1">Uncharacterized protein</fullName>
    </submittedName>
</protein>
<evidence type="ECO:0000313" key="1">
    <source>
        <dbReference type="EMBL" id="MDQ0435825.1"/>
    </source>
</evidence>
<dbReference type="EMBL" id="JAUSVO010000001">
    <property type="protein sequence ID" value="MDQ0435825.1"/>
    <property type="molecule type" value="Genomic_DNA"/>
</dbReference>
<name>A0ABU0H0J2_9HYPH</name>
<dbReference type="Proteomes" id="UP001241603">
    <property type="component" value="Unassembled WGS sequence"/>
</dbReference>
<organism evidence="1 2">
    <name type="scientific">Kaistia dalseonensis</name>
    <dbReference type="NCBI Taxonomy" id="410840"/>
    <lineage>
        <taxon>Bacteria</taxon>
        <taxon>Pseudomonadati</taxon>
        <taxon>Pseudomonadota</taxon>
        <taxon>Alphaproteobacteria</taxon>
        <taxon>Hyphomicrobiales</taxon>
        <taxon>Kaistiaceae</taxon>
        <taxon>Kaistia</taxon>
    </lineage>
</organism>
<accession>A0ABU0H0J2</accession>
<comment type="caution">
    <text evidence="1">The sequence shown here is derived from an EMBL/GenBank/DDBJ whole genome shotgun (WGS) entry which is preliminary data.</text>
</comment>